<organism evidence="1 2">
    <name type="scientific">Dipteronia dyeriana</name>
    <dbReference type="NCBI Taxonomy" id="168575"/>
    <lineage>
        <taxon>Eukaryota</taxon>
        <taxon>Viridiplantae</taxon>
        <taxon>Streptophyta</taxon>
        <taxon>Embryophyta</taxon>
        <taxon>Tracheophyta</taxon>
        <taxon>Spermatophyta</taxon>
        <taxon>Magnoliopsida</taxon>
        <taxon>eudicotyledons</taxon>
        <taxon>Gunneridae</taxon>
        <taxon>Pentapetalae</taxon>
        <taxon>rosids</taxon>
        <taxon>malvids</taxon>
        <taxon>Sapindales</taxon>
        <taxon>Sapindaceae</taxon>
        <taxon>Hippocastanoideae</taxon>
        <taxon>Acereae</taxon>
        <taxon>Dipteronia</taxon>
    </lineage>
</organism>
<name>A0AAD9TEJ8_9ROSI</name>
<accession>A0AAD9TEJ8</accession>
<dbReference type="PANTHER" id="PTHR48449">
    <property type="entry name" value="DUF1985 DOMAIN-CONTAINING PROTEIN"/>
    <property type="match status" value="1"/>
</dbReference>
<comment type="caution">
    <text evidence="1">The sequence shown here is derived from an EMBL/GenBank/DDBJ whole genome shotgun (WGS) entry which is preliminary data.</text>
</comment>
<proteinExistence type="predicted"/>
<evidence type="ECO:0000313" key="2">
    <source>
        <dbReference type="Proteomes" id="UP001280121"/>
    </source>
</evidence>
<keyword evidence="2" id="KW-1185">Reference proteome</keyword>
<dbReference type="AlphaFoldDB" id="A0AAD9TEJ8"/>
<protein>
    <submittedName>
        <fullName evidence="1">Uncharacterized protein</fullName>
    </submittedName>
</protein>
<dbReference type="Proteomes" id="UP001280121">
    <property type="component" value="Unassembled WGS sequence"/>
</dbReference>
<gene>
    <name evidence="1" type="ORF">Ddye_028865</name>
</gene>
<sequence>MWSRLKDFFKTLEEDRLEGKLSRHDHFEALSRIDDALIRMHQEMKFSGGVIYRLLLRELDHNGPTYEMHFLLGNHVVKFSNVKFSLITKVRFGVVPDTRLYTAVEKDIHQRYFPEANEVLLEELRVVLTLGEFQEVYDGVKFCLMYMLDRILMGMDERFKIPV</sequence>
<evidence type="ECO:0000313" key="1">
    <source>
        <dbReference type="EMBL" id="KAK2634073.1"/>
    </source>
</evidence>
<reference evidence="1" key="1">
    <citation type="journal article" date="2023" name="Plant J.">
        <title>Genome sequences and population genomics provide insights into the demographic history, inbreeding, and mutation load of two 'living fossil' tree species of Dipteronia.</title>
        <authorList>
            <person name="Feng Y."/>
            <person name="Comes H.P."/>
            <person name="Chen J."/>
            <person name="Zhu S."/>
            <person name="Lu R."/>
            <person name="Zhang X."/>
            <person name="Li P."/>
            <person name="Qiu J."/>
            <person name="Olsen K.M."/>
            <person name="Qiu Y."/>
        </authorList>
    </citation>
    <scope>NUCLEOTIDE SEQUENCE</scope>
    <source>
        <strain evidence="1">KIB01</strain>
    </source>
</reference>
<dbReference type="EMBL" id="JANJYI010000009">
    <property type="protein sequence ID" value="KAK2634073.1"/>
    <property type="molecule type" value="Genomic_DNA"/>
</dbReference>
<dbReference type="PANTHER" id="PTHR48449:SF1">
    <property type="entry name" value="DUF1985 DOMAIN-CONTAINING PROTEIN"/>
    <property type="match status" value="1"/>
</dbReference>